<gene>
    <name evidence="2" type="ORF">TCNE_LOCUS4454</name>
</gene>
<accession>A0A183U7I4</accession>
<dbReference type="Proteomes" id="UP000050794">
    <property type="component" value="Unassembled WGS sequence"/>
</dbReference>
<keyword evidence="1" id="KW-0812">Transmembrane</keyword>
<keyword evidence="1" id="KW-1133">Transmembrane helix</keyword>
<dbReference type="WBParaSite" id="TCNE_0000445401-mRNA-1">
    <property type="protein sequence ID" value="TCNE_0000445401-mRNA-1"/>
    <property type="gene ID" value="TCNE_0000445401"/>
</dbReference>
<evidence type="ECO:0000256" key="1">
    <source>
        <dbReference type="SAM" id="Phobius"/>
    </source>
</evidence>
<reference evidence="2 3" key="2">
    <citation type="submission" date="2018-11" db="EMBL/GenBank/DDBJ databases">
        <authorList>
            <consortium name="Pathogen Informatics"/>
        </authorList>
    </citation>
    <scope>NUCLEOTIDE SEQUENCE [LARGE SCALE GENOMIC DNA]</scope>
</reference>
<dbReference type="AlphaFoldDB" id="A0A183U7I4"/>
<proteinExistence type="predicted"/>
<name>A0A183U7I4_TOXCA</name>
<dbReference type="EMBL" id="UYWY01007613">
    <property type="protein sequence ID" value="VDM30171.1"/>
    <property type="molecule type" value="Genomic_DNA"/>
</dbReference>
<keyword evidence="3" id="KW-1185">Reference proteome</keyword>
<sequence>MGRERLQQWEISLLEQSEQRNFSEYFDFYVYGDQIANYEAEKGPVKTISMLSVGIILMVTYMTYIMSGLPRKSQAMLPIFFVFFVIQRRSQ</sequence>
<keyword evidence="1" id="KW-0472">Membrane</keyword>
<feature type="transmembrane region" description="Helical" evidence="1">
    <location>
        <begin position="48"/>
        <end position="66"/>
    </location>
</feature>
<evidence type="ECO:0000313" key="4">
    <source>
        <dbReference type="WBParaSite" id="TCNE_0000445401-mRNA-1"/>
    </source>
</evidence>
<evidence type="ECO:0000313" key="3">
    <source>
        <dbReference type="Proteomes" id="UP000050794"/>
    </source>
</evidence>
<protein>
    <submittedName>
        <fullName evidence="4">Microsomal signal peptidase 25 kDa subunit</fullName>
    </submittedName>
</protein>
<organism evidence="3 4">
    <name type="scientific">Toxocara canis</name>
    <name type="common">Canine roundworm</name>
    <dbReference type="NCBI Taxonomy" id="6265"/>
    <lineage>
        <taxon>Eukaryota</taxon>
        <taxon>Metazoa</taxon>
        <taxon>Ecdysozoa</taxon>
        <taxon>Nematoda</taxon>
        <taxon>Chromadorea</taxon>
        <taxon>Rhabditida</taxon>
        <taxon>Spirurina</taxon>
        <taxon>Ascaridomorpha</taxon>
        <taxon>Ascaridoidea</taxon>
        <taxon>Toxocaridae</taxon>
        <taxon>Toxocara</taxon>
    </lineage>
</organism>
<evidence type="ECO:0000313" key="2">
    <source>
        <dbReference type="EMBL" id="VDM30171.1"/>
    </source>
</evidence>
<reference evidence="4" key="1">
    <citation type="submission" date="2016-06" db="UniProtKB">
        <authorList>
            <consortium name="WormBaseParasite"/>
        </authorList>
    </citation>
    <scope>IDENTIFICATION</scope>
</reference>